<reference evidence="1" key="1">
    <citation type="submission" date="2022-05" db="EMBL/GenBank/DDBJ databases">
        <authorList>
            <person name="Jo J.-H."/>
            <person name="Im W.-T."/>
        </authorList>
    </citation>
    <scope>NUCLEOTIDE SEQUENCE</scope>
    <source>
        <strain evidence="1">RG327</strain>
    </source>
</reference>
<proteinExistence type="predicted"/>
<accession>A0ABT0RHC0</accession>
<comment type="caution">
    <text evidence="1">The sequence shown here is derived from an EMBL/GenBank/DDBJ whole genome shotgun (WGS) entry which is preliminary data.</text>
</comment>
<dbReference type="RefSeq" id="WP_249868562.1">
    <property type="nucleotide sequence ID" value="NZ_JAMGBC010000001.1"/>
</dbReference>
<organism evidence="1 2">
    <name type="scientific">Sphingomonas anseongensis</name>
    <dbReference type="NCBI Taxonomy" id="2908207"/>
    <lineage>
        <taxon>Bacteria</taxon>
        <taxon>Pseudomonadati</taxon>
        <taxon>Pseudomonadota</taxon>
        <taxon>Alphaproteobacteria</taxon>
        <taxon>Sphingomonadales</taxon>
        <taxon>Sphingomonadaceae</taxon>
        <taxon>Sphingomonas</taxon>
    </lineage>
</organism>
<protein>
    <submittedName>
        <fullName evidence="1">Polyhydroxyalkanoic acid system family protein</fullName>
    </submittedName>
</protein>
<evidence type="ECO:0000313" key="1">
    <source>
        <dbReference type="EMBL" id="MCL6679680.1"/>
    </source>
</evidence>
<keyword evidence="2" id="KW-1185">Reference proteome</keyword>
<name>A0ABT0RHC0_9SPHN</name>
<dbReference type="Pfam" id="PF09650">
    <property type="entry name" value="PHA_gran_rgn"/>
    <property type="match status" value="1"/>
</dbReference>
<dbReference type="Proteomes" id="UP001165343">
    <property type="component" value="Unassembled WGS sequence"/>
</dbReference>
<gene>
    <name evidence="1" type="ORF">LZ519_10195</name>
</gene>
<dbReference type="InterPro" id="IPR013433">
    <property type="entry name" value="PHA_gran_rgn"/>
</dbReference>
<sequence length="120" mass="13242">MRRLEKRRALGNTAFMGQPIDVDLPHKLGKEAAKRRIGDNVHKLHEHLPGGGKVSSHWEGDTLNMSVAAMGDAIEAKLTVYEDKVHCHFDLPGLLGMFAQPIAAMLRAKGGDILLEDHRD</sequence>
<dbReference type="EMBL" id="JAMGBC010000001">
    <property type="protein sequence ID" value="MCL6679680.1"/>
    <property type="molecule type" value="Genomic_DNA"/>
</dbReference>
<evidence type="ECO:0000313" key="2">
    <source>
        <dbReference type="Proteomes" id="UP001165343"/>
    </source>
</evidence>